<reference evidence="2" key="2">
    <citation type="submission" date="2020-05" db="EMBL/GenBank/DDBJ databases">
        <authorList>
            <person name="Kim H.-S."/>
            <person name="Proctor R.H."/>
            <person name="Brown D.W."/>
        </authorList>
    </citation>
    <scope>NUCLEOTIDE SEQUENCE</scope>
    <source>
        <strain evidence="2">NRRL 22465</strain>
    </source>
</reference>
<gene>
    <name evidence="2" type="ORF">FZEAL_5420</name>
</gene>
<evidence type="ECO:0000313" key="2">
    <source>
        <dbReference type="EMBL" id="KAF4978175.1"/>
    </source>
</evidence>
<dbReference type="EMBL" id="JABEYC010000391">
    <property type="protein sequence ID" value="KAF4978175.1"/>
    <property type="molecule type" value="Genomic_DNA"/>
</dbReference>
<organism evidence="2 3">
    <name type="scientific">Fusarium zealandicum</name>
    <dbReference type="NCBI Taxonomy" id="1053134"/>
    <lineage>
        <taxon>Eukaryota</taxon>
        <taxon>Fungi</taxon>
        <taxon>Dikarya</taxon>
        <taxon>Ascomycota</taxon>
        <taxon>Pezizomycotina</taxon>
        <taxon>Sordariomycetes</taxon>
        <taxon>Hypocreomycetidae</taxon>
        <taxon>Hypocreales</taxon>
        <taxon>Nectriaceae</taxon>
        <taxon>Fusarium</taxon>
        <taxon>Fusarium staphyleae species complex</taxon>
    </lineage>
</organism>
<reference evidence="2" key="1">
    <citation type="journal article" date="2020" name="BMC Genomics">
        <title>Correction to: Identification and distribution of gene clusters required for synthesis of sphingolipid metabolism inhibitors in diverse species of the filamentous fungus Fusarium.</title>
        <authorList>
            <person name="Kim H.S."/>
            <person name="Lohmar J.M."/>
            <person name="Busman M."/>
            <person name="Brown D.W."/>
            <person name="Naumann T.A."/>
            <person name="Divon H.H."/>
            <person name="Lysoe E."/>
            <person name="Uhlig S."/>
            <person name="Proctor R.H."/>
        </authorList>
    </citation>
    <scope>NUCLEOTIDE SEQUENCE</scope>
    <source>
        <strain evidence="2">NRRL 22465</strain>
    </source>
</reference>
<dbReference type="AlphaFoldDB" id="A0A8H4UKJ5"/>
<name>A0A8H4UKJ5_9HYPO</name>
<feature type="region of interest" description="Disordered" evidence="1">
    <location>
        <begin position="1"/>
        <end position="47"/>
    </location>
</feature>
<sequence length="182" mass="18546">MDQNEHGSLSGSLSGSPFSSLQLSSHQTQSDQAHPHPQTSPITSLLKHHPPTSTWVCGLSSAVGFAEAPRKAPGAAATLPATVATSPAGVRAAIRIGTQPREAPGSHGPLSLAPSMSYRRLSATTAAGSVRAPRLPVGPGPVPPGSTAAIAERGRRATARVSLRAIAATTIGPSEFLFLVTR</sequence>
<evidence type="ECO:0000313" key="3">
    <source>
        <dbReference type="Proteomes" id="UP000635477"/>
    </source>
</evidence>
<accession>A0A8H4UKJ5</accession>
<proteinExistence type="predicted"/>
<keyword evidence="3" id="KW-1185">Reference proteome</keyword>
<protein>
    <submittedName>
        <fullName evidence="2">Uncharacterized protein</fullName>
    </submittedName>
</protein>
<dbReference type="Proteomes" id="UP000635477">
    <property type="component" value="Unassembled WGS sequence"/>
</dbReference>
<feature type="compositionally biased region" description="Low complexity" evidence="1">
    <location>
        <begin position="7"/>
        <end position="32"/>
    </location>
</feature>
<evidence type="ECO:0000256" key="1">
    <source>
        <dbReference type="SAM" id="MobiDB-lite"/>
    </source>
</evidence>
<comment type="caution">
    <text evidence="2">The sequence shown here is derived from an EMBL/GenBank/DDBJ whole genome shotgun (WGS) entry which is preliminary data.</text>
</comment>